<dbReference type="SUPFAM" id="SSF143100">
    <property type="entry name" value="TTHA1013/TTHA0281-like"/>
    <property type="match status" value="1"/>
</dbReference>
<sequence length="141" mass="16009">MHYHFRIHTDKTGYWAECVELKGCMTQADSLDELKVNIREVLNLYLNENEDSKSVFPLPKKKMSGKNIVLAAVDPKIAFSQILRMTRLKRGLSQKQAALLIGMKNLYSYQRLESPKSANPALSTIARIKSVFPELALDQVV</sequence>
<dbReference type="EMBL" id="RQET01000004">
    <property type="protein sequence ID" value="TGK11466.1"/>
    <property type="molecule type" value="Genomic_DNA"/>
</dbReference>
<dbReference type="OrthoDB" id="9807959at2"/>
<evidence type="ECO:0000313" key="2">
    <source>
        <dbReference type="EMBL" id="TGK11466.1"/>
    </source>
</evidence>
<dbReference type="Gene3D" id="3.30.160.250">
    <property type="match status" value="1"/>
</dbReference>
<dbReference type="PROSITE" id="PS50943">
    <property type="entry name" value="HTH_CROC1"/>
    <property type="match status" value="1"/>
</dbReference>
<dbReference type="AlphaFoldDB" id="A0A4R9GH77"/>
<dbReference type="SUPFAM" id="SSF47413">
    <property type="entry name" value="lambda repressor-like DNA-binding domains"/>
    <property type="match status" value="1"/>
</dbReference>
<accession>A0A4R9GH77</accession>
<dbReference type="Gene3D" id="1.10.260.40">
    <property type="entry name" value="lambda repressor-like DNA-binding domains"/>
    <property type="match status" value="1"/>
</dbReference>
<dbReference type="InterPro" id="IPR001387">
    <property type="entry name" value="Cro/C1-type_HTH"/>
</dbReference>
<keyword evidence="3" id="KW-1185">Reference proteome</keyword>
<dbReference type="InterPro" id="IPR010982">
    <property type="entry name" value="Lambda_DNA-bd_dom_sf"/>
</dbReference>
<dbReference type="InterPro" id="IPR051404">
    <property type="entry name" value="TA_system_antitoxin"/>
</dbReference>
<evidence type="ECO:0000259" key="1">
    <source>
        <dbReference type="PROSITE" id="PS50943"/>
    </source>
</evidence>
<reference evidence="2" key="1">
    <citation type="journal article" date="2019" name="PLoS Negl. Trop. Dis.">
        <title>Revisiting the worldwide diversity of Leptospira species in the environment.</title>
        <authorList>
            <person name="Vincent A.T."/>
            <person name="Schiettekatte O."/>
            <person name="Bourhy P."/>
            <person name="Veyrier F.J."/>
            <person name="Picardeau M."/>
        </authorList>
    </citation>
    <scope>NUCLEOTIDE SEQUENCE [LARGE SCALE GENOMIC DNA]</scope>
    <source>
        <strain evidence="2">SSW15</strain>
    </source>
</reference>
<gene>
    <name evidence="2" type="ORF">EHO60_03930</name>
</gene>
<name>A0A4R9GH77_9LEPT</name>
<dbReference type="PANTHER" id="PTHR34504">
    <property type="entry name" value="ANTITOXIN HICB"/>
    <property type="match status" value="1"/>
</dbReference>
<dbReference type="PANTHER" id="PTHR34504:SF2">
    <property type="entry name" value="UPF0150 PROTEIN SSL0259"/>
    <property type="match status" value="1"/>
</dbReference>
<dbReference type="CDD" id="cd00093">
    <property type="entry name" value="HTH_XRE"/>
    <property type="match status" value="1"/>
</dbReference>
<dbReference type="Proteomes" id="UP000298458">
    <property type="component" value="Unassembled WGS sequence"/>
</dbReference>
<feature type="domain" description="HTH cro/C1-type" evidence="1">
    <location>
        <begin position="83"/>
        <end position="140"/>
    </location>
</feature>
<dbReference type="InterPro" id="IPR035069">
    <property type="entry name" value="TTHA1013/TTHA0281-like"/>
</dbReference>
<dbReference type="GO" id="GO:0003677">
    <property type="term" value="F:DNA binding"/>
    <property type="evidence" value="ECO:0007669"/>
    <property type="project" value="InterPro"/>
</dbReference>
<comment type="caution">
    <text evidence="2">The sequence shown here is derived from an EMBL/GenBank/DDBJ whole genome shotgun (WGS) entry which is preliminary data.</text>
</comment>
<evidence type="ECO:0000313" key="3">
    <source>
        <dbReference type="Proteomes" id="UP000298458"/>
    </source>
</evidence>
<protein>
    <submittedName>
        <fullName evidence="2">Type II toxin-antitoxin system HicB family antitoxin</fullName>
    </submittedName>
</protein>
<organism evidence="2 3">
    <name type="scientific">Leptospira fletcheri</name>
    <dbReference type="NCBI Taxonomy" id="2484981"/>
    <lineage>
        <taxon>Bacteria</taxon>
        <taxon>Pseudomonadati</taxon>
        <taxon>Spirochaetota</taxon>
        <taxon>Spirochaetia</taxon>
        <taxon>Leptospirales</taxon>
        <taxon>Leptospiraceae</taxon>
        <taxon>Leptospira</taxon>
    </lineage>
</organism>
<proteinExistence type="predicted"/>